<dbReference type="PANTHER" id="PTHR33744">
    <property type="entry name" value="CARBOHYDRATE DIACID REGULATOR"/>
    <property type="match status" value="1"/>
</dbReference>
<dbReference type="InterPro" id="IPR003018">
    <property type="entry name" value="GAF"/>
</dbReference>
<dbReference type="SUPFAM" id="SSF55781">
    <property type="entry name" value="GAF domain-like"/>
    <property type="match status" value="1"/>
</dbReference>
<evidence type="ECO:0000313" key="5">
    <source>
        <dbReference type="Proteomes" id="UP000557688"/>
    </source>
</evidence>
<comment type="similarity">
    <text evidence="1">Belongs to the CdaR family.</text>
</comment>
<organism evidence="4 6">
    <name type="scientific">Endobacter medicaginis</name>
    <dbReference type="NCBI Taxonomy" id="1181271"/>
    <lineage>
        <taxon>Bacteria</taxon>
        <taxon>Pseudomonadati</taxon>
        <taxon>Pseudomonadota</taxon>
        <taxon>Alphaproteobacteria</taxon>
        <taxon>Acetobacterales</taxon>
        <taxon>Acetobacteraceae</taxon>
        <taxon>Endobacter</taxon>
    </lineage>
</organism>
<dbReference type="Pfam" id="PF17853">
    <property type="entry name" value="GGDEF_2"/>
    <property type="match status" value="1"/>
</dbReference>
<dbReference type="Gene3D" id="3.30.450.40">
    <property type="match status" value="1"/>
</dbReference>
<dbReference type="RefSeq" id="WP_176624821.1">
    <property type="nucleotide sequence ID" value="NZ_JABXXQ010000243.1"/>
</dbReference>
<evidence type="ECO:0000259" key="2">
    <source>
        <dbReference type="SMART" id="SM00065"/>
    </source>
</evidence>
<name>A0A850NSY6_9PROT</name>
<dbReference type="PANTHER" id="PTHR33744:SF1">
    <property type="entry name" value="DNA-BINDING TRANSCRIPTIONAL ACTIVATOR ADER"/>
    <property type="match status" value="1"/>
</dbReference>
<dbReference type="InterPro" id="IPR042070">
    <property type="entry name" value="PucR_C-HTH_sf"/>
</dbReference>
<dbReference type="Gene3D" id="1.10.10.2840">
    <property type="entry name" value="PucR C-terminal helix-turn-helix domain"/>
    <property type="match status" value="1"/>
</dbReference>
<dbReference type="SMART" id="SM00065">
    <property type="entry name" value="GAF"/>
    <property type="match status" value="1"/>
</dbReference>
<dbReference type="InterPro" id="IPR025736">
    <property type="entry name" value="PucR_C-HTH_dom"/>
</dbReference>
<proteinExistence type="inferred from homology"/>
<dbReference type="Pfam" id="PF13556">
    <property type="entry name" value="HTH_30"/>
    <property type="match status" value="1"/>
</dbReference>
<dbReference type="EMBL" id="JABXXQ010000243">
    <property type="protein sequence ID" value="NVN30906.1"/>
    <property type="molecule type" value="Genomic_DNA"/>
</dbReference>
<sequence>MKSGQIMRIASSNTPSRDDDAIRLDALAAGIRSLRDCVVEGGDEIWQKVEDRLGQMLSCGVELIVNTAGRWISWRDLRQPETGSHAVHLLDELHAGGPYAGRVLMIREGSILALLDRPLRLDSDIAQVVCGAVDLALAFSDGRETLLRVTEELDVMRVLAGQILQASDPDEVLLRVTHETRRLLGSDICGAMMREGEDVVMRCCVGHFSADTAKLRMGAGVGVAGLVLAEGKPCIVPDYVHSREITSTFVPLARKEKVRSALAVPIVRRDAVIGVLEVWRRRPSKFSQADTDLLRSLADLVSIAIDNAELNASRERAVTELNAAHRDLAERFENVSQIADFHDKVARLLLDEDPLSSISRMTAETTDGSLIILNHSLGLEAACVGEGLSEADALTLIRKTIRRSDQVRDETAILQVDGRHIALHQIGTLAEPVGWVGWIGAVRPAEMLRLVLGYVAVASALHLLERRRIGRERSKTLEGILWDLLEGPRLARAAAIDRARELHISLKGQCRLVVISFGNLRTPSGADWSSGVFHDDLLDRLRLSELGRLAQLVGIRGTQARVICKPVEIDRLLGAISGSLAGLSGSTPGLELSVGVSGVCDEMLSLPASLREALVSLEVAQHRPRARIACYDELGVLGLLINLRERADLRRVSGHILGALLQETDQSRQTLLGTLRVFFQADCSQAETASRLRVHIKTIAYRLSKIGKLTGLDLSRHSDRVLADVAIKLLSLMDMDGPSGNAQDTSVSDRFAANGPFENRKLHDHV</sequence>
<dbReference type="Proteomes" id="UP000565205">
    <property type="component" value="Unassembled WGS sequence"/>
</dbReference>
<keyword evidence="5" id="KW-1185">Reference proteome</keyword>
<dbReference type="InterPro" id="IPR051448">
    <property type="entry name" value="CdaR-like_regulators"/>
</dbReference>
<dbReference type="EMBL" id="JACHXV010000027">
    <property type="protein sequence ID" value="MBB3175366.1"/>
    <property type="molecule type" value="Genomic_DNA"/>
</dbReference>
<reference evidence="4 6" key="1">
    <citation type="submission" date="2020-06" db="EMBL/GenBank/DDBJ databases">
        <title>Description of novel acetic acid bacteria.</title>
        <authorList>
            <person name="Sombolestani A."/>
        </authorList>
    </citation>
    <scope>NUCLEOTIDE SEQUENCE [LARGE SCALE GENOMIC DNA]</scope>
    <source>
        <strain evidence="4 6">LMG 26838</strain>
    </source>
</reference>
<protein>
    <submittedName>
        <fullName evidence="3 4">GAF domain-containing protein</fullName>
    </submittedName>
</protein>
<evidence type="ECO:0000313" key="3">
    <source>
        <dbReference type="EMBL" id="MBB3175366.1"/>
    </source>
</evidence>
<dbReference type="Proteomes" id="UP000557688">
    <property type="component" value="Unassembled WGS sequence"/>
</dbReference>
<dbReference type="AlphaFoldDB" id="A0A850NSY6"/>
<reference evidence="3 5" key="2">
    <citation type="submission" date="2020-08" db="EMBL/GenBank/DDBJ databases">
        <title>Genomic Encyclopedia of Type Strains, Phase III (KMG-III): the genomes of soil and plant-associated and newly described type strains.</title>
        <authorList>
            <person name="Whitman W."/>
        </authorList>
    </citation>
    <scope>NUCLEOTIDE SEQUENCE [LARGE SCALE GENOMIC DNA]</scope>
    <source>
        <strain evidence="3 5">CECT 8088</strain>
    </source>
</reference>
<feature type="domain" description="GAF" evidence="2">
    <location>
        <begin position="168"/>
        <end position="315"/>
    </location>
</feature>
<gene>
    <name evidence="3" type="ORF">FHR90_003220</name>
    <name evidence="4" type="ORF">HUK83_11255</name>
</gene>
<evidence type="ECO:0000256" key="1">
    <source>
        <dbReference type="ARBA" id="ARBA00006754"/>
    </source>
</evidence>
<evidence type="ECO:0000313" key="4">
    <source>
        <dbReference type="EMBL" id="NVN30906.1"/>
    </source>
</evidence>
<dbReference type="Pfam" id="PF13185">
    <property type="entry name" value="GAF_2"/>
    <property type="match status" value="1"/>
</dbReference>
<dbReference type="InterPro" id="IPR029016">
    <property type="entry name" value="GAF-like_dom_sf"/>
</dbReference>
<dbReference type="InterPro" id="IPR041522">
    <property type="entry name" value="CdaR_GGDEF"/>
</dbReference>
<evidence type="ECO:0000313" key="6">
    <source>
        <dbReference type="Proteomes" id="UP000565205"/>
    </source>
</evidence>
<comment type="caution">
    <text evidence="4">The sequence shown here is derived from an EMBL/GenBank/DDBJ whole genome shotgun (WGS) entry which is preliminary data.</text>
</comment>
<accession>A0A850NSY6</accession>